<proteinExistence type="inferred from homology"/>
<evidence type="ECO:0000313" key="9">
    <source>
        <dbReference type="Proteomes" id="UP000325032"/>
    </source>
</evidence>
<organism evidence="8 9">
    <name type="scientific">Bacillus safensis</name>
    <dbReference type="NCBI Taxonomy" id="561879"/>
    <lineage>
        <taxon>Bacteria</taxon>
        <taxon>Bacillati</taxon>
        <taxon>Bacillota</taxon>
        <taxon>Bacilli</taxon>
        <taxon>Bacillales</taxon>
        <taxon>Bacillaceae</taxon>
        <taxon>Bacillus</taxon>
    </lineage>
</organism>
<dbReference type="Proteomes" id="UP000325032">
    <property type="component" value="Chromosome"/>
</dbReference>
<dbReference type="PANTHER" id="PTHR30011">
    <property type="entry name" value="ALKANESULFONATE MONOOXYGENASE-RELATED"/>
    <property type="match status" value="1"/>
</dbReference>
<dbReference type="SUPFAM" id="SSF51679">
    <property type="entry name" value="Bacterial luciferase-like"/>
    <property type="match status" value="1"/>
</dbReference>
<protein>
    <submittedName>
        <fullName evidence="8">Nitrilotriacetate monooxygenase component A</fullName>
        <ecNumber evidence="8">1.14.14.10</ecNumber>
    </submittedName>
</protein>
<dbReference type="Pfam" id="PF00296">
    <property type="entry name" value="Bac_luciferase"/>
    <property type="match status" value="1"/>
</dbReference>
<evidence type="ECO:0000256" key="3">
    <source>
        <dbReference type="ARBA" id="ARBA00023002"/>
    </source>
</evidence>
<dbReference type="InterPro" id="IPR051260">
    <property type="entry name" value="Diverse_substr_monoxygenases"/>
</dbReference>
<dbReference type="PIRSF" id="PIRSF000337">
    <property type="entry name" value="NTA_MOA"/>
    <property type="match status" value="1"/>
</dbReference>
<feature type="binding site" evidence="6">
    <location>
        <position position="71"/>
    </location>
    <ligand>
        <name>FMN</name>
        <dbReference type="ChEBI" id="CHEBI:58210"/>
    </ligand>
</feature>
<feature type="binding site" evidence="6">
    <location>
        <position position="162"/>
    </location>
    <ligand>
        <name>FMN</name>
        <dbReference type="ChEBI" id="CHEBI:58210"/>
    </ligand>
</feature>
<evidence type="ECO:0000259" key="7">
    <source>
        <dbReference type="Pfam" id="PF00296"/>
    </source>
</evidence>
<evidence type="ECO:0000256" key="6">
    <source>
        <dbReference type="PIRSR" id="PIRSR000337-1"/>
    </source>
</evidence>
<keyword evidence="4 8" id="KW-0503">Monooxygenase</keyword>
<keyword evidence="2 6" id="KW-0288">FMN</keyword>
<gene>
    <name evidence="8" type="primary">ntaA</name>
    <name evidence="8" type="ORF">FX981_01135</name>
</gene>
<name>A0A5C0WFG0_BACIA</name>
<feature type="domain" description="Luciferase-like" evidence="7">
    <location>
        <begin position="32"/>
        <end position="391"/>
    </location>
</feature>
<keyword evidence="9" id="KW-1185">Reference proteome</keyword>
<dbReference type="EC" id="1.14.14.10" evidence="8"/>
<dbReference type="Gene3D" id="3.20.20.30">
    <property type="entry name" value="Luciferase-like domain"/>
    <property type="match status" value="1"/>
</dbReference>
<dbReference type="PANTHER" id="PTHR30011:SF16">
    <property type="entry name" value="C2H2 FINGER DOMAIN TRANSCRIPTION FACTOR (EUROFUNG)-RELATED"/>
    <property type="match status" value="1"/>
</dbReference>
<feature type="binding site" evidence="6">
    <location>
        <position position="232"/>
    </location>
    <ligand>
        <name>FMN</name>
        <dbReference type="ChEBI" id="CHEBI:58210"/>
    </ligand>
</feature>
<evidence type="ECO:0000256" key="2">
    <source>
        <dbReference type="ARBA" id="ARBA00022643"/>
    </source>
</evidence>
<dbReference type="AlphaFoldDB" id="A0A5C0WFG0"/>
<dbReference type="InterPro" id="IPR036661">
    <property type="entry name" value="Luciferase-like_sf"/>
</dbReference>
<dbReference type="GO" id="GO:0018529">
    <property type="term" value="F:nitrilotriacetate monooxygenase activity"/>
    <property type="evidence" value="ECO:0007669"/>
    <property type="project" value="UniProtKB-EC"/>
</dbReference>
<dbReference type="InterPro" id="IPR016215">
    <property type="entry name" value="NTA_MOA"/>
</dbReference>
<accession>A0A5C0WFG0</accession>
<dbReference type="EMBL" id="CP043404">
    <property type="protein sequence ID" value="QEK62936.1"/>
    <property type="molecule type" value="Genomic_DNA"/>
</dbReference>
<evidence type="ECO:0000313" key="8">
    <source>
        <dbReference type="EMBL" id="QEK62936.1"/>
    </source>
</evidence>
<sequence length="453" mass="50477">MIHVGYRKDEEQVSQPKRKLKLGVFIAGTGHHVASWRHPNAVPDAAMNLDYFKQLAKKAEEGKLDLLFLADSLSINQTSHPNVLTRFEPLTLLSSIAESTSTIGLAATASTTYSEPFHIARQFASLDHLSGGRAAWNVVTSSIEETAKNFSGEEHLAHHKRYERAEEFVEVVKGLWDSWEEDALVRNKETGEFFESSKLHELQHKGEFFSVRGPLNVSRTPQGQPVIIQAGSSEDGQKLAAKTAELIFTAQNDLDKAKEFYQSLKGKVEAAGRAREDVSIMPGIFPIIADTEEEAQAKYEELQELIVPEIGLSILQNYLGGIDLSQYPLDGPLPEIDPSTSNAVKSRFDLVMNMARKDNLTIRQLYQSVAGSRGHNIFIGTPQQLADVMETWLREEAADGFNVMPPLLPEGLDVFVDRVVPILQERGLFKTDYTGQTLRENLGLTEPKNRYTT</sequence>
<keyword evidence="1 6" id="KW-0285">Flavoprotein</keyword>
<evidence type="ECO:0000256" key="1">
    <source>
        <dbReference type="ARBA" id="ARBA00022630"/>
    </source>
</evidence>
<evidence type="ECO:0000256" key="4">
    <source>
        <dbReference type="ARBA" id="ARBA00023033"/>
    </source>
</evidence>
<dbReference type="CDD" id="cd01095">
    <property type="entry name" value="Nitrilotriacetate_monoxgenase"/>
    <property type="match status" value="1"/>
</dbReference>
<dbReference type="InterPro" id="IPR011251">
    <property type="entry name" value="Luciferase-like_dom"/>
</dbReference>
<keyword evidence="3 8" id="KW-0560">Oxidoreductase</keyword>
<evidence type="ECO:0000256" key="5">
    <source>
        <dbReference type="ARBA" id="ARBA00033748"/>
    </source>
</evidence>
<feature type="binding site" evidence="6">
    <location>
        <position position="108"/>
    </location>
    <ligand>
        <name>FMN</name>
        <dbReference type="ChEBI" id="CHEBI:58210"/>
    </ligand>
</feature>
<reference evidence="8 9" key="1">
    <citation type="journal article" date="2018" name="Plant Biotechnol. Rep.">
        <title>Diversity and antifungal activity of endophytic bacteria associated with Panax ginseng seedlings.</title>
        <authorList>
            <person name="Park J.M."/>
            <person name="Hong C.E."/>
            <person name="Jo S.H."/>
        </authorList>
    </citation>
    <scope>NUCLEOTIDE SEQUENCE [LARGE SCALE GENOMIC DNA]</scope>
    <source>
        <strain evidence="8 9">PgKB20</strain>
    </source>
</reference>
<comment type="similarity">
    <text evidence="5">Belongs to the NtaA/SnaA/DszA monooxygenase family.</text>
</comment>
<feature type="binding site" evidence="6">
    <location>
        <position position="158"/>
    </location>
    <ligand>
        <name>FMN</name>
        <dbReference type="ChEBI" id="CHEBI:58210"/>
    </ligand>
</feature>
<dbReference type="NCBIfam" id="TIGR03860">
    <property type="entry name" value="FMN_nitrolo"/>
    <property type="match status" value="1"/>
</dbReference>
<feature type="binding site" evidence="6">
    <location>
        <position position="233"/>
    </location>
    <ligand>
        <name>FMN</name>
        <dbReference type="ChEBI" id="CHEBI:58210"/>
    </ligand>
</feature>